<dbReference type="Gene3D" id="3.40.50.300">
    <property type="entry name" value="P-loop containing nucleotide triphosphate hydrolases"/>
    <property type="match status" value="1"/>
</dbReference>
<dbReference type="AlphaFoldDB" id="C6HAU9"/>
<dbReference type="GO" id="GO:0003690">
    <property type="term" value="F:double-stranded DNA binding"/>
    <property type="evidence" value="ECO:0007669"/>
    <property type="project" value="TreeGrafter"/>
</dbReference>
<proteinExistence type="predicted"/>
<gene>
    <name evidence="5" type="ORF">HCDG_03831</name>
</gene>
<feature type="compositionally biased region" description="Low complexity" evidence="3">
    <location>
        <begin position="375"/>
        <end position="384"/>
    </location>
</feature>
<dbReference type="PANTHER" id="PTHR22942:SF66">
    <property type="entry name" value="RE19845P"/>
    <property type="match status" value="1"/>
</dbReference>
<feature type="region of interest" description="Disordered" evidence="3">
    <location>
        <begin position="503"/>
        <end position="578"/>
    </location>
</feature>
<dbReference type="Pfam" id="PF08423">
    <property type="entry name" value="Rad51"/>
    <property type="match status" value="1"/>
</dbReference>
<dbReference type="HOGENOM" id="CLU_013059_2_0_1"/>
<dbReference type="Proteomes" id="UP000002624">
    <property type="component" value="Unassembled WGS sequence"/>
</dbReference>
<dbReference type="GO" id="GO:0061982">
    <property type="term" value="P:meiosis I cell cycle process"/>
    <property type="evidence" value="ECO:0007669"/>
    <property type="project" value="UniProtKB-ARBA"/>
</dbReference>
<feature type="region of interest" description="Disordered" evidence="3">
    <location>
        <begin position="360"/>
        <end position="423"/>
    </location>
</feature>
<dbReference type="SMART" id="SM00382">
    <property type="entry name" value="AAA"/>
    <property type="match status" value="1"/>
</dbReference>
<dbReference type="GO" id="GO:0000730">
    <property type="term" value="P:DNA recombinase assembly"/>
    <property type="evidence" value="ECO:0007669"/>
    <property type="project" value="TreeGrafter"/>
</dbReference>
<organism evidence="5 6">
    <name type="scientific">Ajellomyces capsulatus (strain H143)</name>
    <name type="common">Darling's disease fungus</name>
    <name type="synonym">Histoplasma capsulatum</name>
    <dbReference type="NCBI Taxonomy" id="544712"/>
    <lineage>
        <taxon>Eukaryota</taxon>
        <taxon>Fungi</taxon>
        <taxon>Dikarya</taxon>
        <taxon>Ascomycota</taxon>
        <taxon>Pezizomycotina</taxon>
        <taxon>Eurotiomycetes</taxon>
        <taxon>Eurotiomycetidae</taxon>
        <taxon>Onygenales</taxon>
        <taxon>Ajellomycetaceae</taxon>
        <taxon>Histoplasma</taxon>
    </lineage>
</organism>
<evidence type="ECO:0000256" key="3">
    <source>
        <dbReference type="SAM" id="MobiDB-lite"/>
    </source>
</evidence>
<dbReference type="GO" id="GO:0003697">
    <property type="term" value="F:single-stranded DNA binding"/>
    <property type="evidence" value="ECO:0007669"/>
    <property type="project" value="TreeGrafter"/>
</dbReference>
<dbReference type="OrthoDB" id="1861185at2759"/>
<keyword evidence="1" id="KW-0547">Nucleotide-binding</keyword>
<reference evidence="6" key="1">
    <citation type="submission" date="2009-05" db="EMBL/GenBank/DDBJ databases">
        <title>The genome sequence of Ajellomyces capsulatus strain H143.</title>
        <authorList>
            <person name="Champion M."/>
            <person name="Cuomo C.A."/>
            <person name="Ma L.-J."/>
            <person name="Henn M.R."/>
            <person name="Sil A."/>
            <person name="Goldman B."/>
            <person name="Young S.K."/>
            <person name="Kodira C.D."/>
            <person name="Zeng Q."/>
            <person name="Koehrsen M."/>
            <person name="Alvarado L."/>
            <person name="Berlin A.M."/>
            <person name="Borenstein D."/>
            <person name="Chen Z."/>
            <person name="Engels R."/>
            <person name="Freedman E."/>
            <person name="Gellesch M."/>
            <person name="Goldberg J."/>
            <person name="Griggs A."/>
            <person name="Gujja S."/>
            <person name="Heiman D.I."/>
            <person name="Hepburn T.A."/>
            <person name="Howarth C."/>
            <person name="Jen D."/>
            <person name="Larson L."/>
            <person name="Lewis B."/>
            <person name="Mehta T."/>
            <person name="Park D."/>
            <person name="Pearson M."/>
            <person name="Roberts A."/>
            <person name="Saif S."/>
            <person name="Shea T.D."/>
            <person name="Shenoy N."/>
            <person name="Sisk P."/>
            <person name="Stolte C."/>
            <person name="Sykes S."/>
            <person name="Walk T."/>
            <person name="White J."/>
            <person name="Yandava C."/>
            <person name="Klein B."/>
            <person name="McEwen J.G."/>
            <person name="Puccia R."/>
            <person name="Goldman G.H."/>
            <person name="Felipe M.S."/>
            <person name="Nino-Vega G."/>
            <person name="San-Blas G."/>
            <person name="Taylor J.W."/>
            <person name="Mendoza L."/>
            <person name="Galagan J.E."/>
            <person name="Nusbaum C."/>
            <person name="Birren B.W."/>
        </authorList>
    </citation>
    <scope>NUCLEOTIDE SEQUENCE [LARGE SCALE GENOMIC DNA]</scope>
    <source>
        <strain evidence="6">H143</strain>
    </source>
</reference>
<dbReference type="STRING" id="544712.C6HAU9"/>
<protein>
    <submittedName>
        <fullName evidence="5">RecA family ATPase Rhp57</fullName>
    </submittedName>
</protein>
<name>C6HAU9_AJECH</name>
<dbReference type="VEuPathDB" id="FungiDB:HCDG_03831"/>
<evidence type="ECO:0000259" key="4">
    <source>
        <dbReference type="PROSITE" id="PS50162"/>
    </source>
</evidence>
<sequence>MWIGMARFDLSGYLALDATPEATNPSVLRIQGPAILRHILGDEWPDLRRCDPHLSCPPRDQLMDILSTIPDFPTKSYAHILPSLERANIAVKDLVLFDPLEIAKQAKVAVTDVRALAENVINALHRDLGLGRYQGESIDVAPASRDDNEQYRVQDHGDPIVKLGHRVPELSFVSTLDPVLDRVLAGGISTGYVTELAGESGCGKTQFLLHLLLSVQLPPPYGTSQKALYLSTESNLPTNRLSQLLEEHPVISTLPEGSPRPSLENILSITTIDLESQDHILNYQIPVAVSRYNIGLVVIDSITANYRAESDLDNVAGLLARAWQLKKLGQFLRNLAAKQNIAIVVANQVSDRIQMDDVLWVDEPDPPTSSSLDESPFQHQSQPPSSHPDEQLADDSEDLKTSPSHQLGLASSPMPSAMTEAEEDEFSLSVLDLGTLLKVDYQRPFFTGWGDSHASTLEAMYTDSQSEWKTPALGIVWTNQIACRIVLKMENIRIANQRTKDIHPELNSNNLPPAVFDGPGSRSPTEAQLCTPLTQEQNQKNPTSAHMESENRRPQKEETANKQKANPANSTTGMIDDPLSTTISSYRKQRTIQVVFSPWTSGDPNHTLGCYESGPTEGREMVEYDPTFNKVGLRLEGIWVCEPPACIILDETTRSVEEIRPTYSNLTVYKRSRRAGKVLIGLHVSHNVFFEEQKKCLYKGL</sequence>
<dbReference type="InterPro" id="IPR003593">
    <property type="entry name" value="AAA+_ATPase"/>
</dbReference>
<evidence type="ECO:0000313" key="6">
    <source>
        <dbReference type="Proteomes" id="UP000002624"/>
    </source>
</evidence>
<dbReference type="InterPro" id="IPR027417">
    <property type="entry name" value="P-loop_NTPase"/>
</dbReference>
<dbReference type="SUPFAM" id="SSF52540">
    <property type="entry name" value="P-loop containing nucleoside triphosphate hydrolases"/>
    <property type="match status" value="1"/>
</dbReference>
<accession>C6HAU9</accession>
<dbReference type="InterPro" id="IPR020588">
    <property type="entry name" value="RecA_ATP-bd"/>
</dbReference>
<feature type="domain" description="RecA family profile 1" evidence="4">
    <location>
        <begin position="169"/>
        <end position="349"/>
    </location>
</feature>
<dbReference type="eggNOG" id="KOG1564">
    <property type="taxonomic scope" value="Eukaryota"/>
</dbReference>
<evidence type="ECO:0000256" key="1">
    <source>
        <dbReference type="ARBA" id="ARBA00022741"/>
    </source>
</evidence>
<feature type="compositionally biased region" description="Polar residues" evidence="3">
    <location>
        <begin position="562"/>
        <end position="578"/>
    </location>
</feature>
<feature type="compositionally biased region" description="Polar residues" evidence="3">
    <location>
        <begin position="522"/>
        <end position="546"/>
    </location>
</feature>
<dbReference type="InterPro" id="IPR013632">
    <property type="entry name" value="Rad51_C"/>
</dbReference>
<dbReference type="PANTHER" id="PTHR22942">
    <property type="entry name" value="RECA/RAD51/RADA DNA STRAND-PAIRING FAMILY MEMBER"/>
    <property type="match status" value="1"/>
</dbReference>
<dbReference type="OMA" id="GDGAYPE"/>
<keyword evidence="2" id="KW-0067">ATP-binding</keyword>
<dbReference type="GO" id="GO:0006312">
    <property type="term" value="P:mitotic recombination"/>
    <property type="evidence" value="ECO:0007669"/>
    <property type="project" value="TreeGrafter"/>
</dbReference>
<dbReference type="EMBL" id="GG692422">
    <property type="protein sequence ID" value="EER42372.1"/>
    <property type="molecule type" value="Genomic_DNA"/>
</dbReference>
<dbReference type="GO" id="GO:0000150">
    <property type="term" value="F:DNA strand exchange activity"/>
    <property type="evidence" value="ECO:0007669"/>
    <property type="project" value="TreeGrafter"/>
</dbReference>
<evidence type="ECO:0000313" key="5">
    <source>
        <dbReference type="EMBL" id="EER42372.1"/>
    </source>
</evidence>
<dbReference type="GO" id="GO:0140664">
    <property type="term" value="F:ATP-dependent DNA damage sensor activity"/>
    <property type="evidence" value="ECO:0007669"/>
    <property type="project" value="InterPro"/>
</dbReference>
<feature type="compositionally biased region" description="Basic and acidic residues" evidence="3">
    <location>
        <begin position="547"/>
        <end position="561"/>
    </location>
</feature>
<dbReference type="PROSITE" id="PS50162">
    <property type="entry name" value="RECA_2"/>
    <property type="match status" value="1"/>
</dbReference>
<dbReference type="GO" id="GO:0042148">
    <property type="term" value="P:DNA strand invasion"/>
    <property type="evidence" value="ECO:0007669"/>
    <property type="project" value="TreeGrafter"/>
</dbReference>
<evidence type="ECO:0000256" key="2">
    <source>
        <dbReference type="ARBA" id="ARBA00022840"/>
    </source>
</evidence>
<dbReference type="GO" id="GO:0005524">
    <property type="term" value="F:ATP binding"/>
    <property type="evidence" value="ECO:0007669"/>
    <property type="project" value="UniProtKB-KW"/>
</dbReference>